<name>A0A5A7NAT0_9PROT</name>
<dbReference type="Proteomes" id="UP000324996">
    <property type="component" value="Unassembled WGS sequence"/>
</dbReference>
<dbReference type="Gene3D" id="3.90.199.10">
    <property type="entry name" value="Topoisomerase II, domain 5"/>
    <property type="match status" value="1"/>
</dbReference>
<evidence type="ECO:0000313" key="8">
    <source>
        <dbReference type="EMBL" id="GER04590.1"/>
    </source>
</evidence>
<comment type="similarity">
    <text evidence="2">Belongs to the type II topoisomerase GyrA/ParC subunit family.</text>
</comment>
<dbReference type="Gene3D" id="3.30.1360.40">
    <property type="match status" value="1"/>
</dbReference>
<dbReference type="GO" id="GO:0005524">
    <property type="term" value="F:ATP binding"/>
    <property type="evidence" value="ECO:0007669"/>
    <property type="project" value="InterPro"/>
</dbReference>
<dbReference type="InterPro" id="IPR013758">
    <property type="entry name" value="Topo_IIA_A/C_ab"/>
</dbReference>
<dbReference type="PROSITE" id="PS52040">
    <property type="entry name" value="TOPO_IIA"/>
    <property type="match status" value="1"/>
</dbReference>
<keyword evidence="3 6" id="KW-0799">Topoisomerase</keyword>
<feature type="active site" description="O-(5'-phospho-DNA)-tyrosine intermediate" evidence="6">
    <location>
        <position position="124"/>
    </location>
</feature>
<dbReference type="InterPro" id="IPR013760">
    <property type="entry name" value="Topo_IIA-like_dom_sf"/>
</dbReference>
<accession>A0A5A7NAT0</accession>
<comment type="catalytic activity">
    <reaction evidence="1 6">
        <text>ATP-dependent breakage, passage and rejoining of double-stranded DNA.</text>
        <dbReference type="EC" id="5.6.2.2"/>
    </reaction>
</comment>
<keyword evidence="9" id="KW-1185">Reference proteome</keyword>
<dbReference type="SUPFAM" id="SSF56719">
    <property type="entry name" value="Type II DNA topoisomerase"/>
    <property type="match status" value="1"/>
</dbReference>
<evidence type="ECO:0000256" key="1">
    <source>
        <dbReference type="ARBA" id="ARBA00000185"/>
    </source>
</evidence>
<comment type="caution">
    <text evidence="8">The sequence shown here is derived from an EMBL/GenBank/DDBJ whole genome shotgun (WGS) entry which is preliminary data.</text>
</comment>
<sequence>MNRDIPSEQILETPFDAALSERYLAYALSTIMSRSLPDVRDGLKPVHRRLLYAMRLLKLDPGTGYKKCARVVGDVIGKYHPHGDQAVYDALVRLAQHFAVRYPLIDGQGNFGNVDGDNPAAMRYTEARMTAVAALLMDGLDEDAVDFRRTYDGEEEEPVVFPGAFPNLLANGAAGIAVGMATSVPPHNAGELIDALQILIEARLGRRGPVLDDELLALVPGPDFPTGGVIVEPRASMLEAYRTGRGSFRTRARWEQEETGHGTWQIVVTEIPYQVAKSKLIEKIAELINDRKLPILADVRDESTEDIRLVLEPKSRNVDPRILMESLFRLSDLEVRASLNLNVIDLDGAPGFIFGSGAGSLS</sequence>
<keyword evidence="5 6" id="KW-0413">Isomerase</keyword>
<dbReference type="GO" id="GO:0003918">
    <property type="term" value="F:DNA topoisomerase type II (double strand cut, ATP-hydrolyzing) activity"/>
    <property type="evidence" value="ECO:0007669"/>
    <property type="project" value="UniProtKB-EC"/>
</dbReference>
<evidence type="ECO:0000313" key="9">
    <source>
        <dbReference type="Proteomes" id="UP000324996"/>
    </source>
</evidence>
<reference evidence="8 9" key="1">
    <citation type="submission" date="2019-09" db="EMBL/GenBank/DDBJ databases">
        <title>NBRP : Genome information of microbial organism related human and environment.</title>
        <authorList>
            <person name="Hattori M."/>
            <person name="Oshima K."/>
            <person name="Inaba H."/>
            <person name="Suda W."/>
            <person name="Sakamoto M."/>
            <person name="Iino T."/>
            <person name="Kitahara M."/>
            <person name="Oshida Y."/>
            <person name="Iida T."/>
            <person name="Kudo T."/>
            <person name="Itoh T."/>
            <person name="Ohkuma M."/>
        </authorList>
    </citation>
    <scope>NUCLEOTIDE SEQUENCE [LARGE SCALE GENOMIC DNA]</scope>
    <source>
        <strain evidence="8 9">Q-1</strain>
    </source>
</reference>
<dbReference type="AlphaFoldDB" id="A0A5A7NAT0"/>
<dbReference type="GO" id="GO:0003677">
    <property type="term" value="F:DNA binding"/>
    <property type="evidence" value="ECO:0007669"/>
    <property type="project" value="UniProtKB-UniRule"/>
</dbReference>
<dbReference type="PANTHER" id="PTHR43493:SF5">
    <property type="entry name" value="DNA GYRASE SUBUNIT A, CHLOROPLASTIC_MITOCHONDRIAL"/>
    <property type="match status" value="1"/>
</dbReference>
<feature type="domain" description="Topo IIA-type catalytic" evidence="7">
    <location>
        <begin position="36"/>
        <end position="362"/>
    </location>
</feature>
<dbReference type="EMBL" id="BKCN01000011">
    <property type="protein sequence ID" value="GER04590.1"/>
    <property type="molecule type" value="Genomic_DNA"/>
</dbReference>
<protein>
    <recommendedName>
        <fullName evidence="7">Topo IIA-type catalytic domain-containing protein</fullName>
    </recommendedName>
</protein>
<evidence type="ECO:0000259" key="7">
    <source>
        <dbReference type="PROSITE" id="PS52040"/>
    </source>
</evidence>
<dbReference type="Pfam" id="PF00521">
    <property type="entry name" value="DNA_topoisoIV"/>
    <property type="match status" value="1"/>
</dbReference>
<organism evidence="8 9">
    <name type="scientific">Iodidimonas nitroreducens</name>
    <dbReference type="NCBI Taxonomy" id="1236968"/>
    <lineage>
        <taxon>Bacteria</taxon>
        <taxon>Pseudomonadati</taxon>
        <taxon>Pseudomonadota</taxon>
        <taxon>Alphaproteobacteria</taxon>
        <taxon>Iodidimonadales</taxon>
        <taxon>Iodidimonadaceae</taxon>
        <taxon>Iodidimonas</taxon>
    </lineage>
</organism>
<dbReference type="PANTHER" id="PTHR43493">
    <property type="entry name" value="DNA GYRASE/TOPOISOMERASE SUBUNIT A"/>
    <property type="match status" value="1"/>
</dbReference>
<evidence type="ECO:0000256" key="2">
    <source>
        <dbReference type="ARBA" id="ARBA00008263"/>
    </source>
</evidence>
<dbReference type="InterPro" id="IPR050220">
    <property type="entry name" value="Type_II_DNA_Topoisomerases"/>
</dbReference>
<dbReference type="InterPro" id="IPR002205">
    <property type="entry name" value="Topo_IIA_dom_A"/>
</dbReference>
<dbReference type="GO" id="GO:0006265">
    <property type="term" value="P:DNA topological change"/>
    <property type="evidence" value="ECO:0007669"/>
    <property type="project" value="UniProtKB-UniRule"/>
</dbReference>
<evidence type="ECO:0000256" key="6">
    <source>
        <dbReference type="PROSITE-ProRule" id="PRU01384"/>
    </source>
</evidence>
<dbReference type="GO" id="GO:0009330">
    <property type="term" value="C:DNA topoisomerase type II (double strand cut, ATP-hydrolyzing) complex"/>
    <property type="evidence" value="ECO:0007669"/>
    <property type="project" value="TreeGrafter"/>
</dbReference>
<dbReference type="SMART" id="SM00434">
    <property type="entry name" value="TOP4c"/>
    <property type="match status" value="1"/>
</dbReference>
<evidence type="ECO:0000256" key="4">
    <source>
        <dbReference type="ARBA" id="ARBA00023125"/>
    </source>
</evidence>
<proteinExistence type="inferred from homology"/>
<dbReference type="CDD" id="cd00187">
    <property type="entry name" value="TOP4c"/>
    <property type="match status" value="1"/>
</dbReference>
<evidence type="ECO:0000256" key="3">
    <source>
        <dbReference type="ARBA" id="ARBA00023029"/>
    </source>
</evidence>
<evidence type="ECO:0000256" key="5">
    <source>
        <dbReference type="ARBA" id="ARBA00023235"/>
    </source>
</evidence>
<gene>
    <name evidence="8" type="ORF">JCM17846_22720</name>
</gene>
<keyword evidence="4 6" id="KW-0238">DNA-binding</keyword>